<dbReference type="Pfam" id="PF00011">
    <property type="entry name" value="HSP20"/>
    <property type="match status" value="1"/>
</dbReference>
<dbReference type="CDD" id="cd00298">
    <property type="entry name" value="ACD_sHsps_p23-like"/>
    <property type="match status" value="1"/>
</dbReference>
<reference evidence="5" key="1">
    <citation type="journal article" date="2019" name="Curr. Biol.">
        <title>Genome Sequence of Striga asiatica Provides Insight into the Evolution of Plant Parasitism.</title>
        <authorList>
            <person name="Yoshida S."/>
            <person name="Kim S."/>
            <person name="Wafula E.K."/>
            <person name="Tanskanen J."/>
            <person name="Kim Y.M."/>
            <person name="Honaas L."/>
            <person name="Yang Z."/>
            <person name="Spallek T."/>
            <person name="Conn C.E."/>
            <person name="Ichihashi Y."/>
            <person name="Cheong K."/>
            <person name="Cui S."/>
            <person name="Der J.P."/>
            <person name="Gundlach H."/>
            <person name="Jiao Y."/>
            <person name="Hori C."/>
            <person name="Ishida J.K."/>
            <person name="Kasahara H."/>
            <person name="Kiba T."/>
            <person name="Kim M.S."/>
            <person name="Koo N."/>
            <person name="Laohavisit A."/>
            <person name="Lee Y.H."/>
            <person name="Lumba S."/>
            <person name="McCourt P."/>
            <person name="Mortimer J.C."/>
            <person name="Mutuku J.M."/>
            <person name="Nomura T."/>
            <person name="Sasaki-Sekimoto Y."/>
            <person name="Seto Y."/>
            <person name="Wang Y."/>
            <person name="Wakatake T."/>
            <person name="Sakakibara H."/>
            <person name="Demura T."/>
            <person name="Yamaguchi S."/>
            <person name="Yoneyama K."/>
            <person name="Manabe R.I."/>
            <person name="Nelson D.C."/>
            <person name="Schulman A.H."/>
            <person name="Timko M.P."/>
            <person name="dePamphilis C.W."/>
            <person name="Choi D."/>
            <person name="Shirasu K."/>
        </authorList>
    </citation>
    <scope>NUCLEOTIDE SEQUENCE [LARGE SCALE GENOMIC DNA]</scope>
    <source>
        <strain evidence="5">cv. UVA1</strain>
    </source>
</reference>
<dbReference type="SUPFAM" id="SSF49764">
    <property type="entry name" value="HSP20-like chaperones"/>
    <property type="match status" value="1"/>
</dbReference>
<dbReference type="PROSITE" id="PS01031">
    <property type="entry name" value="SHSP"/>
    <property type="match status" value="1"/>
</dbReference>
<evidence type="ECO:0000313" key="5">
    <source>
        <dbReference type="Proteomes" id="UP000325081"/>
    </source>
</evidence>
<feature type="domain" description="SHSP" evidence="3">
    <location>
        <begin position="55"/>
        <end position="158"/>
    </location>
</feature>
<dbReference type="EMBL" id="BKCP01004960">
    <property type="protein sequence ID" value="GER35068.1"/>
    <property type="molecule type" value="Genomic_DNA"/>
</dbReference>
<proteinExistence type="inferred from homology"/>
<comment type="caution">
    <text evidence="4">The sequence shown here is derived from an EMBL/GenBank/DDBJ whole genome shotgun (WGS) entry which is preliminary data.</text>
</comment>
<protein>
    <submittedName>
        <fullName evidence="4">Heat shock protein Hsp20</fullName>
    </submittedName>
</protein>
<dbReference type="InterPro" id="IPR008978">
    <property type="entry name" value="HSP20-like_chaperone"/>
</dbReference>
<dbReference type="Proteomes" id="UP000325081">
    <property type="component" value="Unassembled WGS sequence"/>
</dbReference>
<evidence type="ECO:0000256" key="1">
    <source>
        <dbReference type="PROSITE-ProRule" id="PRU00285"/>
    </source>
</evidence>
<dbReference type="AlphaFoldDB" id="A0A5A7PQX4"/>
<organism evidence="4 5">
    <name type="scientific">Striga asiatica</name>
    <name type="common">Asiatic witchweed</name>
    <name type="synonym">Buchnera asiatica</name>
    <dbReference type="NCBI Taxonomy" id="4170"/>
    <lineage>
        <taxon>Eukaryota</taxon>
        <taxon>Viridiplantae</taxon>
        <taxon>Streptophyta</taxon>
        <taxon>Embryophyta</taxon>
        <taxon>Tracheophyta</taxon>
        <taxon>Spermatophyta</taxon>
        <taxon>Magnoliopsida</taxon>
        <taxon>eudicotyledons</taxon>
        <taxon>Gunneridae</taxon>
        <taxon>Pentapetalae</taxon>
        <taxon>asterids</taxon>
        <taxon>lamiids</taxon>
        <taxon>Lamiales</taxon>
        <taxon>Orobanchaceae</taxon>
        <taxon>Buchnereae</taxon>
        <taxon>Striga</taxon>
    </lineage>
</organism>
<dbReference type="InterPro" id="IPR002068">
    <property type="entry name" value="A-crystallin/Hsp20_dom"/>
</dbReference>
<evidence type="ECO:0000256" key="2">
    <source>
        <dbReference type="RuleBase" id="RU003616"/>
    </source>
</evidence>
<comment type="similarity">
    <text evidence="1 2">Belongs to the small heat shock protein (HSP20) family.</text>
</comment>
<dbReference type="OrthoDB" id="10290507at2759"/>
<evidence type="ECO:0000259" key="3">
    <source>
        <dbReference type="PROSITE" id="PS01031"/>
    </source>
</evidence>
<dbReference type="Gene3D" id="2.60.40.790">
    <property type="match status" value="1"/>
</dbReference>
<accession>A0A5A7PQX4</accession>
<gene>
    <name evidence="4" type="ORF">STAS_11329</name>
</gene>
<keyword evidence="5" id="KW-1185">Reference proteome</keyword>
<sequence>MAAPTFPLSRLIFSGLRSSTSLRPAAPPASFRTFSGTFGRSPAGFLPSSEEPGFSSHECSHGDFKWDVTAEGFHLQLGVGPMSNDQVSVKMKGSQLTAQGKMEGNIPGGSMAVILRYTADLPMDEIKPDEITAKLGGGILNVFIPRKKVDGEESEGTS</sequence>
<name>A0A5A7PQX4_STRAF</name>
<evidence type="ECO:0000313" key="4">
    <source>
        <dbReference type="EMBL" id="GER35068.1"/>
    </source>
</evidence>
<keyword evidence="4" id="KW-0346">Stress response</keyword>